<evidence type="ECO:0000256" key="1">
    <source>
        <dbReference type="SAM" id="MobiDB-lite"/>
    </source>
</evidence>
<keyword evidence="2" id="KW-0812">Transmembrane</keyword>
<name>A0ABS7J5Y2_9SPHN</name>
<protein>
    <submittedName>
        <fullName evidence="3">Uncharacterized protein</fullName>
    </submittedName>
</protein>
<dbReference type="Proteomes" id="UP000755104">
    <property type="component" value="Unassembled WGS sequence"/>
</dbReference>
<feature type="transmembrane region" description="Helical" evidence="2">
    <location>
        <begin position="83"/>
        <end position="107"/>
    </location>
</feature>
<evidence type="ECO:0000256" key="2">
    <source>
        <dbReference type="SAM" id="Phobius"/>
    </source>
</evidence>
<gene>
    <name evidence="3" type="ORF">K3174_09240</name>
</gene>
<feature type="region of interest" description="Disordered" evidence="1">
    <location>
        <begin position="1"/>
        <end position="22"/>
    </location>
</feature>
<proteinExistence type="predicted"/>
<keyword evidence="4" id="KW-1185">Reference proteome</keyword>
<evidence type="ECO:0000313" key="3">
    <source>
        <dbReference type="EMBL" id="MBX7482717.1"/>
    </source>
</evidence>
<comment type="caution">
    <text evidence="3">The sequence shown here is derived from an EMBL/GenBank/DDBJ whole genome shotgun (WGS) entry which is preliminary data.</text>
</comment>
<accession>A0ABS7J5Y2</accession>
<feature type="compositionally biased region" description="Polar residues" evidence="1">
    <location>
        <begin position="1"/>
        <end position="20"/>
    </location>
</feature>
<keyword evidence="2" id="KW-1133">Transmembrane helix</keyword>
<keyword evidence="2" id="KW-0472">Membrane</keyword>
<sequence>MATQSPPIEQPKQTRATSSNDHVDERLLNAKLDAVEARTETKFAQLLGELKTLGVNVAHINDTLGGLKTDVADAKAAAAGTKAYVIGTGIAIAGFVLAIFAFGVQILDIATALFSAGGAR</sequence>
<evidence type="ECO:0000313" key="4">
    <source>
        <dbReference type="Proteomes" id="UP000755104"/>
    </source>
</evidence>
<dbReference type="EMBL" id="JAIGNO010000004">
    <property type="protein sequence ID" value="MBX7482717.1"/>
    <property type="molecule type" value="Genomic_DNA"/>
</dbReference>
<reference evidence="3 4" key="1">
    <citation type="submission" date="2021-08" db="EMBL/GenBank/DDBJ databases">
        <title>Comparative Genomics Analysis of the Genus Qipengyuania Reveals Extensive Genetic Diversity and Metabolic Versatility, Including the Description of Fifteen Novel Species.</title>
        <authorList>
            <person name="Liu Y."/>
        </authorList>
    </citation>
    <scope>NUCLEOTIDE SEQUENCE [LARGE SCALE GENOMIC DNA]</scope>
    <source>
        <strain evidence="3 4">6D47A</strain>
    </source>
</reference>
<organism evidence="3 4">
    <name type="scientific">Qipengyuania qiaonensis</name>
    <dbReference type="NCBI Taxonomy" id="2867240"/>
    <lineage>
        <taxon>Bacteria</taxon>
        <taxon>Pseudomonadati</taxon>
        <taxon>Pseudomonadota</taxon>
        <taxon>Alphaproteobacteria</taxon>
        <taxon>Sphingomonadales</taxon>
        <taxon>Erythrobacteraceae</taxon>
        <taxon>Qipengyuania</taxon>
    </lineage>
</organism>